<dbReference type="PROSITE" id="PS51186">
    <property type="entry name" value="GNAT"/>
    <property type="match status" value="1"/>
</dbReference>
<evidence type="ECO:0000313" key="3">
    <source>
        <dbReference type="Proteomes" id="UP000013243"/>
    </source>
</evidence>
<proteinExistence type="predicted"/>
<dbReference type="KEGG" id="rmb:K529_010550"/>
<gene>
    <name evidence="2" type="ORF">K529_010550</name>
</gene>
<feature type="domain" description="N-acetyltransferase" evidence="1">
    <location>
        <begin position="13"/>
        <end position="167"/>
    </location>
</feature>
<organism evidence="2 3">
    <name type="scientific">Tritonibacter mobilis F1926</name>
    <dbReference type="NCBI Taxonomy" id="1265309"/>
    <lineage>
        <taxon>Bacteria</taxon>
        <taxon>Pseudomonadati</taxon>
        <taxon>Pseudomonadota</taxon>
        <taxon>Alphaproteobacteria</taxon>
        <taxon>Rhodobacterales</taxon>
        <taxon>Paracoccaceae</taxon>
        <taxon>Tritonibacter</taxon>
    </lineage>
</organism>
<dbReference type="Pfam" id="PF13673">
    <property type="entry name" value="Acetyltransf_10"/>
    <property type="match status" value="1"/>
</dbReference>
<dbReference type="GO" id="GO:0016747">
    <property type="term" value="F:acyltransferase activity, transferring groups other than amino-acyl groups"/>
    <property type="evidence" value="ECO:0007669"/>
    <property type="project" value="InterPro"/>
</dbReference>
<dbReference type="Proteomes" id="UP000013243">
    <property type="component" value="Chromosome"/>
</dbReference>
<evidence type="ECO:0000259" key="1">
    <source>
        <dbReference type="PROSITE" id="PS51186"/>
    </source>
</evidence>
<dbReference type="EMBL" id="CP015230">
    <property type="protein sequence ID" value="ANP41204.1"/>
    <property type="molecule type" value="Genomic_DNA"/>
</dbReference>
<reference evidence="2 3" key="1">
    <citation type="journal article" date="2016" name="ISME J.">
        <title>Global occurrence and heterogeneity of the Roseobacter-clade species Ruegeria mobilis.</title>
        <authorList>
            <person name="Sonnenschein E."/>
            <person name="Gram L."/>
        </authorList>
    </citation>
    <scope>NUCLEOTIDE SEQUENCE [LARGE SCALE GENOMIC DNA]</scope>
    <source>
        <strain evidence="2 3">F1926</strain>
    </source>
</reference>
<dbReference type="InterPro" id="IPR016181">
    <property type="entry name" value="Acyl_CoA_acyltransferase"/>
</dbReference>
<dbReference type="Gene3D" id="3.40.630.30">
    <property type="match status" value="1"/>
</dbReference>
<sequence length="169" mass="18439">MHLCVSMAVESNINFLRLGRSDHDLVRHIEVAPEQIVYCGTVDMAFAAVEDDLDLYAILAANKAVGFFKIDLKFPRTYSFARAGDLGLRAFMIDHRQQGRGLGKATLQALPAALRKLYPAAQALVLTVNLRNPIAVRSYLGAGFVDTGEIYEGGLAGPQHVMRLPLAKA</sequence>
<dbReference type="InterPro" id="IPR000182">
    <property type="entry name" value="GNAT_dom"/>
</dbReference>
<keyword evidence="2" id="KW-0808">Transferase</keyword>
<name>A0A1B1A3N7_9RHOB</name>
<dbReference type="AlphaFoldDB" id="A0A1B1A3N7"/>
<dbReference type="STRING" id="1265309.K529_010550"/>
<accession>A0A1B1A3N7</accession>
<dbReference type="SUPFAM" id="SSF55729">
    <property type="entry name" value="Acyl-CoA N-acyltransferases (Nat)"/>
    <property type="match status" value="1"/>
</dbReference>
<evidence type="ECO:0000313" key="2">
    <source>
        <dbReference type="EMBL" id="ANP41204.1"/>
    </source>
</evidence>
<protein>
    <submittedName>
        <fullName evidence="2">GCN5 family acetyltransferase</fullName>
    </submittedName>
</protein>
<dbReference type="OrthoDB" id="8304386at2"/>